<dbReference type="Pfam" id="PF02589">
    <property type="entry name" value="LUD_dom"/>
    <property type="match status" value="1"/>
</dbReference>
<dbReference type="Proteomes" id="UP000269883">
    <property type="component" value="Chromosome"/>
</dbReference>
<dbReference type="InterPro" id="IPR024185">
    <property type="entry name" value="FTHF_cligase-like_sf"/>
</dbReference>
<evidence type="ECO:0000313" key="3">
    <source>
        <dbReference type="Proteomes" id="UP000269883"/>
    </source>
</evidence>
<dbReference type="SUPFAM" id="SSF100950">
    <property type="entry name" value="NagB/RpiA/CoA transferase-like"/>
    <property type="match status" value="1"/>
</dbReference>
<dbReference type="InterPro" id="IPR037171">
    <property type="entry name" value="NagB/RpiA_transferase-like"/>
</dbReference>
<keyword evidence="3" id="KW-1185">Reference proteome</keyword>
<dbReference type="OrthoDB" id="9794187at2"/>
<dbReference type="Gene3D" id="3.40.50.10420">
    <property type="entry name" value="NagB/RpiA/CoA transferase-like"/>
    <property type="match status" value="1"/>
</dbReference>
<organism evidence="2 3">
    <name type="scientific">Desulfovibrio ferrophilus</name>
    <dbReference type="NCBI Taxonomy" id="241368"/>
    <lineage>
        <taxon>Bacteria</taxon>
        <taxon>Pseudomonadati</taxon>
        <taxon>Thermodesulfobacteriota</taxon>
        <taxon>Desulfovibrionia</taxon>
        <taxon>Desulfovibrionales</taxon>
        <taxon>Desulfovibrionaceae</taxon>
        <taxon>Desulfovibrio</taxon>
    </lineage>
</organism>
<dbReference type="PANTHER" id="PTHR43682">
    <property type="entry name" value="LACTATE UTILIZATION PROTEIN C"/>
    <property type="match status" value="1"/>
</dbReference>
<evidence type="ECO:0000259" key="1">
    <source>
        <dbReference type="Pfam" id="PF02589"/>
    </source>
</evidence>
<dbReference type="PANTHER" id="PTHR43682:SF1">
    <property type="entry name" value="LACTATE UTILIZATION PROTEIN C"/>
    <property type="match status" value="1"/>
</dbReference>
<gene>
    <name evidence="2" type="ORF">DFE_2636</name>
</gene>
<sequence>MSAREYILDALRRGVGHGSCPRHARSSRARAHGKDNWKLMRERAELRGVRYVPVKDLENARNELKAMLKELGATSALVWDHHDLDALGLAEILAELKITVIAHDAPLAERAGTDVGITSAEAVLPESGSVIVTAGASTPRQTSLLPPVHIALALPGRAVPTIPKLPAFVRSLTRADGLLPSAMHIITGPSSTADIEKIVVKGVHGPTVCAVIAVEG</sequence>
<evidence type="ECO:0000313" key="2">
    <source>
        <dbReference type="EMBL" id="BBD09362.1"/>
    </source>
</evidence>
<feature type="domain" description="LUD" evidence="1">
    <location>
        <begin position="40"/>
        <end position="214"/>
    </location>
</feature>
<dbReference type="InterPro" id="IPR003741">
    <property type="entry name" value="LUD_dom"/>
</dbReference>
<dbReference type="EMBL" id="AP017378">
    <property type="protein sequence ID" value="BBD09362.1"/>
    <property type="molecule type" value="Genomic_DNA"/>
</dbReference>
<name>A0A2Z6B1J8_9BACT</name>
<dbReference type="KEGG" id="dfl:DFE_2636"/>
<accession>A0A2Z6B1J8</accession>
<protein>
    <recommendedName>
        <fullName evidence="1">LUD domain-containing protein</fullName>
    </recommendedName>
</protein>
<proteinExistence type="predicted"/>
<dbReference type="RefSeq" id="WP_126380263.1">
    <property type="nucleotide sequence ID" value="NZ_AP017378.1"/>
</dbReference>
<reference evidence="2 3" key="1">
    <citation type="journal article" date="2018" name="Sci. Adv.">
        <title>Multi-heme cytochromes provide a pathway for survival in energy-limited environments.</title>
        <authorList>
            <person name="Deng X."/>
            <person name="Dohmae N."/>
            <person name="Nealson K.H."/>
            <person name="Hashimoto K."/>
            <person name="Okamoto A."/>
        </authorList>
    </citation>
    <scope>NUCLEOTIDE SEQUENCE [LARGE SCALE GENOMIC DNA]</scope>
    <source>
        <strain evidence="2 3">IS5</strain>
    </source>
</reference>
<dbReference type="AlphaFoldDB" id="A0A2Z6B1J8"/>